<proteinExistence type="predicted"/>
<accession>A0AAV6VR11</accession>
<evidence type="ECO:0000313" key="3">
    <source>
        <dbReference type="Proteomes" id="UP000827092"/>
    </source>
</evidence>
<dbReference type="Proteomes" id="UP000827092">
    <property type="component" value="Unassembled WGS sequence"/>
</dbReference>
<reference evidence="2 3" key="1">
    <citation type="journal article" date="2022" name="Nat. Ecol. Evol.">
        <title>A masculinizing supergene underlies an exaggerated male reproductive morph in a spider.</title>
        <authorList>
            <person name="Hendrickx F."/>
            <person name="De Corte Z."/>
            <person name="Sonet G."/>
            <person name="Van Belleghem S.M."/>
            <person name="Kostlbacher S."/>
            <person name="Vangestel C."/>
        </authorList>
    </citation>
    <scope>NUCLEOTIDE SEQUENCE [LARGE SCALE GENOMIC DNA]</scope>
    <source>
        <strain evidence="2">W744_W776</strain>
    </source>
</reference>
<gene>
    <name evidence="2" type="ORF">JTE90_011755</name>
</gene>
<comment type="caution">
    <text evidence="2">The sequence shown here is derived from an EMBL/GenBank/DDBJ whole genome shotgun (WGS) entry which is preliminary data.</text>
</comment>
<dbReference type="EMBL" id="JAFNEN010000028">
    <property type="protein sequence ID" value="KAG8199287.1"/>
    <property type="molecule type" value="Genomic_DNA"/>
</dbReference>
<sequence>MPALLDSSVGKWIRKFPWPSSYKDDDKISTSEGQGPPASPPPSSIFAQDTVSLIMSNSSTVLVSSKIPPKRISAVQIRCSAFCHTCQELMRHTKTRTIRRGRFCPKHACKLTHPSNLIASGWDEWYVEECDYTKGERVLQFC</sequence>
<evidence type="ECO:0000256" key="1">
    <source>
        <dbReference type="SAM" id="MobiDB-lite"/>
    </source>
</evidence>
<organism evidence="2 3">
    <name type="scientific">Oedothorax gibbosus</name>
    <dbReference type="NCBI Taxonomy" id="931172"/>
    <lineage>
        <taxon>Eukaryota</taxon>
        <taxon>Metazoa</taxon>
        <taxon>Ecdysozoa</taxon>
        <taxon>Arthropoda</taxon>
        <taxon>Chelicerata</taxon>
        <taxon>Arachnida</taxon>
        <taxon>Araneae</taxon>
        <taxon>Araneomorphae</taxon>
        <taxon>Entelegynae</taxon>
        <taxon>Araneoidea</taxon>
        <taxon>Linyphiidae</taxon>
        <taxon>Erigoninae</taxon>
        <taxon>Oedothorax</taxon>
    </lineage>
</organism>
<protein>
    <submittedName>
        <fullName evidence="2">Uncharacterized protein</fullName>
    </submittedName>
</protein>
<feature type="region of interest" description="Disordered" evidence="1">
    <location>
        <begin position="18"/>
        <end position="43"/>
    </location>
</feature>
<evidence type="ECO:0000313" key="2">
    <source>
        <dbReference type="EMBL" id="KAG8199287.1"/>
    </source>
</evidence>
<name>A0AAV6VR11_9ARAC</name>
<keyword evidence="3" id="KW-1185">Reference proteome</keyword>
<dbReference type="AlphaFoldDB" id="A0AAV6VR11"/>